<reference evidence="1 2" key="1">
    <citation type="submission" date="2018-06" db="EMBL/GenBank/DDBJ databases">
        <title>Genomic Encyclopedia of Type Strains, Phase III (KMG-III): the genomes of soil and plant-associated and newly described type strains.</title>
        <authorList>
            <person name="Whitman W."/>
        </authorList>
    </citation>
    <scope>NUCLEOTIDE SEQUENCE [LARGE SCALE GENOMIC DNA]</scope>
    <source>
        <strain evidence="1 2">CECT 9025</strain>
    </source>
</reference>
<dbReference type="RefSeq" id="WP_110815506.1">
    <property type="nucleotide sequence ID" value="NZ_QJTE01000007.1"/>
</dbReference>
<dbReference type="PANTHER" id="PTHR35519">
    <property type="entry name" value="MEMBRANE PROTEINS"/>
    <property type="match status" value="1"/>
</dbReference>
<evidence type="ECO:0000313" key="2">
    <source>
        <dbReference type="Proteomes" id="UP000248311"/>
    </source>
</evidence>
<dbReference type="Proteomes" id="UP000248311">
    <property type="component" value="Unassembled WGS sequence"/>
</dbReference>
<proteinExistence type="predicted"/>
<sequence>MAKSQILTPPGRGAATGRVDHAAEMARLDRLARLMDSRYSILGIRFGLDGLLGLVPVVGDTLSLGPAAYLLWKAHQLGVPRATLARMLLNSGADYVVGLVPLLGDVFDVAFKANNRNAGLLRAHLEKLAAEEARPIGGAGTR</sequence>
<protein>
    <submittedName>
        <fullName evidence="1">Uncharacterized protein DUF4112</fullName>
    </submittedName>
</protein>
<keyword evidence="2" id="KW-1185">Reference proteome</keyword>
<dbReference type="InterPro" id="IPR025187">
    <property type="entry name" value="DUF4112"/>
</dbReference>
<dbReference type="Pfam" id="PF13430">
    <property type="entry name" value="DUF4112"/>
    <property type="match status" value="1"/>
</dbReference>
<dbReference type="EMBL" id="QJTE01000007">
    <property type="protein sequence ID" value="PYE81285.1"/>
    <property type="molecule type" value="Genomic_DNA"/>
</dbReference>
<comment type="caution">
    <text evidence="1">The sequence shown here is derived from an EMBL/GenBank/DDBJ whole genome shotgun (WGS) entry which is preliminary data.</text>
</comment>
<accession>A0A318SNX9</accession>
<dbReference type="AlphaFoldDB" id="A0A318SNX9"/>
<name>A0A318SNX9_9RHOB</name>
<evidence type="ECO:0000313" key="1">
    <source>
        <dbReference type="EMBL" id="PYE81285.1"/>
    </source>
</evidence>
<organism evidence="1 2">
    <name type="scientific">Pseudoroseicyclus aestuarii</name>
    <dbReference type="NCBI Taxonomy" id="1795041"/>
    <lineage>
        <taxon>Bacteria</taxon>
        <taxon>Pseudomonadati</taxon>
        <taxon>Pseudomonadota</taxon>
        <taxon>Alphaproteobacteria</taxon>
        <taxon>Rhodobacterales</taxon>
        <taxon>Paracoccaceae</taxon>
        <taxon>Pseudoroseicyclus</taxon>
    </lineage>
</organism>
<dbReference type="PANTHER" id="PTHR35519:SF2">
    <property type="entry name" value="PH DOMAIN PROTEIN"/>
    <property type="match status" value="1"/>
</dbReference>
<gene>
    <name evidence="1" type="ORF">DFP88_10775</name>
</gene>
<dbReference type="OrthoDB" id="513552at2"/>